<dbReference type="Proteomes" id="UP001066276">
    <property type="component" value="Chromosome 7"/>
</dbReference>
<dbReference type="EMBL" id="JANPWB010000011">
    <property type="protein sequence ID" value="KAJ1121925.1"/>
    <property type="molecule type" value="Genomic_DNA"/>
</dbReference>
<organism evidence="2 3">
    <name type="scientific">Pleurodeles waltl</name>
    <name type="common">Iberian ribbed newt</name>
    <dbReference type="NCBI Taxonomy" id="8319"/>
    <lineage>
        <taxon>Eukaryota</taxon>
        <taxon>Metazoa</taxon>
        <taxon>Chordata</taxon>
        <taxon>Craniata</taxon>
        <taxon>Vertebrata</taxon>
        <taxon>Euteleostomi</taxon>
        <taxon>Amphibia</taxon>
        <taxon>Batrachia</taxon>
        <taxon>Caudata</taxon>
        <taxon>Salamandroidea</taxon>
        <taxon>Salamandridae</taxon>
        <taxon>Pleurodelinae</taxon>
        <taxon>Pleurodeles</taxon>
    </lineage>
</organism>
<proteinExistence type="predicted"/>
<comment type="caution">
    <text evidence="2">The sequence shown here is derived from an EMBL/GenBank/DDBJ whole genome shotgun (WGS) entry which is preliminary data.</text>
</comment>
<reference evidence="2" key="1">
    <citation type="journal article" date="2022" name="bioRxiv">
        <title>Sequencing and chromosome-scale assembly of the giantPleurodeles waltlgenome.</title>
        <authorList>
            <person name="Brown T."/>
            <person name="Elewa A."/>
            <person name="Iarovenko S."/>
            <person name="Subramanian E."/>
            <person name="Araus A.J."/>
            <person name="Petzold A."/>
            <person name="Susuki M."/>
            <person name="Suzuki K.-i.T."/>
            <person name="Hayashi T."/>
            <person name="Toyoda A."/>
            <person name="Oliveira C."/>
            <person name="Osipova E."/>
            <person name="Leigh N.D."/>
            <person name="Simon A."/>
            <person name="Yun M.H."/>
        </authorList>
    </citation>
    <scope>NUCLEOTIDE SEQUENCE</scope>
    <source>
        <strain evidence="2">20211129_DDA</strain>
        <tissue evidence="2">Liver</tissue>
    </source>
</reference>
<accession>A0AAV7P9P4</accession>
<gene>
    <name evidence="2" type="ORF">NDU88_000433</name>
</gene>
<feature type="region of interest" description="Disordered" evidence="1">
    <location>
        <begin position="249"/>
        <end position="274"/>
    </location>
</feature>
<feature type="compositionally biased region" description="Polar residues" evidence="1">
    <location>
        <begin position="264"/>
        <end position="274"/>
    </location>
</feature>
<evidence type="ECO:0000313" key="3">
    <source>
        <dbReference type="Proteomes" id="UP001066276"/>
    </source>
</evidence>
<dbReference type="InterPro" id="IPR016187">
    <property type="entry name" value="CTDL_fold"/>
</dbReference>
<evidence type="ECO:0000256" key="1">
    <source>
        <dbReference type="SAM" id="MobiDB-lite"/>
    </source>
</evidence>
<feature type="region of interest" description="Disordered" evidence="1">
    <location>
        <begin position="1"/>
        <end position="38"/>
    </location>
</feature>
<sequence>MEGTESKLDGGATKMDPPEPTGGQKAMPRSPLRGAEEADRQRRFCRLKDELDRQQWTVSFNLLALALMAVKNALWRSAHMSDRKALWSEVVVWVMEKLLFREPPLENEIQEKLLPGGEAHYGRTIPHLLEALRTLSAVLKDLFARNPPLSAAPRLSDGPWLWSLLPPQQELECASCPPAEDDLQERLDLCEELCAFRKKAYEELRDGVLGDPSDLYQELEGLTQRCKLQTREVLARTKGVLTGTRGVLEKVDSATEAPERTPKTHGNSASEEQISLSIDGERGAESRCDHPSFLQDFWKSSLLWRIPTFFFFVLSVAEFILLAHCLSSHTPPSVPSSRTDTLNCREDWMPRLNKYFWSDVETTWDISSRLCLENGGRLAVLHDELKMVSWNSSVTL</sequence>
<dbReference type="AlphaFoldDB" id="A0AAV7P9P4"/>
<keyword evidence="3" id="KW-1185">Reference proteome</keyword>
<feature type="compositionally biased region" description="Basic and acidic residues" evidence="1">
    <location>
        <begin position="249"/>
        <end position="262"/>
    </location>
</feature>
<protein>
    <submittedName>
        <fullName evidence="2">Uncharacterized protein</fullName>
    </submittedName>
</protein>
<evidence type="ECO:0000313" key="2">
    <source>
        <dbReference type="EMBL" id="KAJ1121925.1"/>
    </source>
</evidence>
<dbReference type="SUPFAM" id="SSF56436">
    <property type="entry name" value="C-type lectin-like"/>
    <property type="match status" value="1"/>
</dbReference>
<name>A0AAV7P9P4_PLEWA</name>